<dbReference type="RefSeq" id="WP_036869880.1">
    <property type="nucleotide sequence ID" value="NZ_JRNJ01000053.1"/>
</dbReference>
<dbReference type="AlphaFoldDB" id="A0AAW3FG40"/>
<dbReference type="Proteomes" id="UP000029533">
    <property type="component" value="Unassembled WGS sequence"/>
</dbReference>
<dbReference type="EMBL" id="JRNJ01000053">
    <property type="protein sequence ID" value="KGF27475.1"/>
    <property type="molecule type" value="Genomic_DNA"/>
</dbReference>
<evidence type="ECO:0008006" key="4">
    <source>
        <dbReference type="Google" id="ProtNLM"/>
    </source>
</evidence>
<protein>
    <recommendedName>
        <fullName evidence="4">WG repeat-containing protein</fullName>
    </recommendedName>
</protein>
<accession>A0AAW3FG40</accession>
<evidence type="ECO:0000313" key="3">
    <source>
        <dbReference type="Proteomes" id="UP000029533"/>
    </source>
</evidence>
<name>A0AAW3FG40_9BACT</name>
<evidence type="ECO:0000256" key="1">
    <source>
        <dbReference type="SAM" id="SignalP"/>
    </source>
</evidence>
<organism evidence="2 3">
    <name type="scientific">Prevotella histicola JCM 15637 = DNF00424</name>
    <dbReference type="NCBI Taxonomy" id="1236504"/>
    <lineage>
        <taxon>Bacteria</taxon>
        <taxon>Pseudomonadati</taxon>
        <taxon>Bacteroidota</taxon>
        <taxon>Bacteroidia</taxon>
        <taxon>Bacteroidales</taxon>
        <taxon>Prevotellaceae</taxon>
        <taxon>Prevotella</taxon>
    </lineage>
</organism>
<sequence>MRKIVFFLLFSCCIMTNLYAQQRMSLPDVDAIGYGADGSWIDLYTKLGTDRYAQRRLQIDRKEISISKASAAYQMVWHLYSCNDTLSRNDIEKAREYFVDVNNLRPIALESYVGKTFDINEDGNWKRNEEKSNYVLKFLRPDLAFVQQLRYAKADRYAYNVITTSSCVPDSVTTWRGESQPLSPLVLELKGGKTVLLFAYRSFDYLLLPTIKGDQFVKLSRDCQPAELTIAGHKYDAAAPYDFMNIVLNDFLNVKKTDTGRCQLVNAFGDNMLKQDYDSIICGNRFIIAHTKKGVDVYNLYLQKLDLGNAMVAYEIPNCMIGCINVLNRNGAFYCDETGEKMKNPWKIRLGVCGTVPHWTYSLLKKRGQYQLKYYTAGPGVTCEEDKRYVLSDCQPTDSISFLDGKKEYRCNGNSWFLGDLNVRPEWIRVGRNGKFGILAYDYKQPNDVEPKEGTVKYGDWERPLETYPVRTLKGKTILPMVYDSIMMHNDGYIYFYKDGKVGIYSYNDAPVYDELKQSTRYFYHIVKDGVNGWLDLKKNKEYLLNNIGNR</sequence>
<keyword evidence="1" id="KW-0732">Signal</keyword>
<proteinExistence type="predicted"/>
<evidence type="ECO:0000313" key="2">
    <source>
        <dbReference type="EMBL" id="KGF27475.1"/>
    </source>
</evidence>
<comment type="caution">
    <text evidence="2">The sequence shown here is derived from an EMBL/GenBank/DDBJ whole genome shotgun (WGS) entry which is preliminary data.</text>
</comment>
<gene>
    <name evidence="2" type="ORF">HMPREF2132_06055</name>
</gene>
<reference evidence="2 3" key="1">
    <citation type="submission" date="2014-07" db="EMBL/GenBank/DDBJ databases">
        <authorList>
            <person name="McCorrison J."/>
            <person name="Sanka R."/>
            <person name="Torralba M."/>
            <person name="Gillis M."/>
            <person name="Haft D.H."/>
            <person name="Methe B."/>
            <person name="Sutton G."/>
            <person name="Nelson K.E."/>
        </authorList>
    </citation>
    <scope>NUCLEOTIDE SEQUENCE [LARGE SCALE GENOMIC DNA]</scope>
    <source>
        <strain evidence="2 3">DNF00424</strain>
    </source>
</reference>
<feature type="chain" id="PRO_5043688598" description="WG repeat-containing protein" evidence="1">
    <location>
        <begin position="21"/>
        <end position="551"/>
    </location>
</feature>
<feature type="signal peptide" evidence="1">
    <location>
        <begin position="1"/>
        <end position="20"/>
    </location>
</feature>